<accession>A0ABT6B2Q3</accession>
<gene>
    <name evidence="1" type="ORF">P3W85_40455</name>
</gene>
<reference evidence="1 2" key="1">
    <citation type="submission" date="2023-03" db="EMBL/GenBank/DDBJ databases">
        <title>Draft assemblies of triclosan tolerant bacteria isolated from returned activated sludge.</title>
        <authorList>
            <person name="Van Hamelsveld S."/>
        </authorList>
    </citation>
    <scope>NUCLEOTIDE SEQUENCE [LARGE SCALE GENOMIC DNA]</scope>
    <source>
        <strain evidence="1 2">GW210010_S58</strain>
    </source>
</reference>
<name>A0ABT6B2Q3_9BURK</name>
<proteinExistence type="predicted"/>
<evidence type="ECO:0008006" key="3">
    <source>
        <dbReference type="Google" id="ProtNLM"/>
    </source>
</evidence>
<sequence length="195" mass="21308">MLSLSDSASGIVVGLFETPNGLLRSFRSGIMLAMSRPKKPRKPYRAGRTIARVAMRTRPWQLNAAFAPLESLLDRIERDGTLELSEAGVPVYTASGDGKAYSLVAVIQGMAEMFDIARLRDPTCPRTELLHRLAELLEQDGLLTPADIAGCHQCLAALRAYAASLPHQEMSDIVRTAQIKFRLDALLELSDEEGG</sequence>
<comment type="caution">
    <text evidence="1">The sequence shown here is derived from an EMBL/GenBank/DDBJ whole genome shotgun (WGS) entry which is preliminary data.</text>
</comment>
<keyword evidence="2" id="KW-1185">Reference proteome</keyword>
<dbReference type="EMBL" id="JARJLM010000657">
    <property type="protein sequence ID" value="MDF3839166.1"/>
    <property type="molecule type" value="Genomic_DNA"/>
</dbReference>
<evidence type="ECO:0000313" key="1">
    <source>
        <dbReference type="EMBL" id="MDF3839166.1"/>
    </source>
</evidence>
<evidence type="ECO:0000313" key="2">
    <source>
        <dbReference type="Proteomes" id="UP001216674"/>
    </source>
</evidence>
<dbReference type="Proteomes" id="UP001216674">
    <property type="component" value="Unassembled WGS sequence"/>
</dbReference>
<organism evidence="1 2">
    <name type="scientific">Cupriavidus basilensis</name>
    <dbReference type="NCBI Taxonomy" id="68895"/>
    <lineage>
        <taxon>Bacteria</taxon>
        <taxon>Pseudomonadati</taxon>
        <taxon>Pseudomonadota</taxon>
        <taxon>Betaproteobacteria</taxon>
        <taxon>Burkholderiales</taxon>
        <taxon>Burkholderiaceae</taxon>
        <taxon>Cupriavidus</taxon>
    </lineage>
</organism>
<protein>
    <recommendedName>
        <fullName evidence="3">DNA repair protein RecO</fullName>
    </recommendedName>
</protein>